<dbReference type="AlphaFoldDB" id="A0A1J5U538"/>
<reference evidence="2" key="2">
    <citation type="journal article" date="2017" name="Stand. Genomic Sci.">
        <title>Genome sequence of the sulfur-oxidizing Bathymodiolus thermophilus gill endosymbiont.</title>
        <authorList>
            <person name="Ponnudurai R."/>
            <person name="Sayavedra L."/>
            <person name="Kleiner M."/>
            <person name="Heiden S.E."/>
            <person name="Thurmer A."/>
            <person name="Felbeck H."/>
            <person name="Schluter R."/>
            <person name="Sievert S.M."/>
            <person name="Daniel R."/>
            <person name="Schweder T."/>
            <person name="Markert S."/>
        </authorList>
    </citation>
    <scope>NUCLEOTIDE SEQUENCE</scope>
    <source>
        <strain evidence="2">BAT/CrabSpa'14</strain>
    </source>
</reference>
<accession>A0A1J5U538</accession>
<dbReference type="RefSeq" id="WP_071565157.1">
    <property type="nucleotide sequence ID" value="NZ_CAESAQ020000076.1"/>
</dbReference>
<evidence type="ECO:0000313" key="2">
    <source>
        <dbReference type="EMBL" id="OIR23926.1"/>
    </source>
</evidence>
<dbReference type="Proteomes" id="UP000643672">
    <property type="component" value="Unassembled WGS sequence"/>
</dbReference>
<reference evidence="3" key="1">
    <citation type="submission" date="2016-09" db="EMBL/GenBank/DDBJ databases">
        <title>Genome Sequence of Bathymodiolus thermophilus sulfur-oxidizing gill endosymbiont.</title>
        <authorList>
            <person name="Ponnudurai R."/>
            <person name="Kleiner M."/>
            <person name="Sayavedra L."/>
            <person name="Thuermer A."/>
            <person name="Felbeck H."/>
            <person name="Schlueter R."/>
            <person name="Schweder T."/>
            <person name="Markert S."/>
        </authorList>
    </citation>
    <scope>NUCLEOTIDE SEQUENCE [LARGE SCALE GENOMIC DNA]</scope>
    <source>
        <strain evidence="3">BAT/CrabSpa'14</strain>
    </source>
</reference>
<evidence type="ECO:0000313" key="3">
    <source>
        <dbReference type="Proteomes" id="UP000182798"/>
    </source>
</evidence>
<dbReference type="Proteomes" id="UP000182798">
    <property type="component" value="Unassembled WGS sequence"/>
</dbReference>
<evidence type="ECO:0000313" key="4">
    <source>
        <dbReference type="Proteomes" id="UP000643672"/>
    </source>
</evidence>
<gene>
    <name evidence="2" type="ORF">BGC33_08660</name>
    <name evidence="1" type="ORF">THERMOS_1705</name>
</gene>
<comment type="caution">
    <text evidence="2">The sequence shown here is derived from an EMBL/GenBank/DDBJ whole genome shotgun (WGS) entry which is preliminary data.</text>
</comment>
<dbReference type="EMBL" id="MIQH01000973">
    <property type="protein sequence ID" value="OIR23926.1"/>
    <property type="molecule type" value="Genomic_DNA"/>
</dbReference>
<proteinExistence type="predicted"/>
<keyword evidence="4" id="KW-1185">Reference proteome</keyword>
<evidence type="ECO:0008006" key="5">
    <source>
        <dbReference type="Google" id="ProtNLM"/>
    </source>
</evidence>
<reference evidence="1 4" key="3">
    <citation type="submission" date="2020-05" db="EMBL/GenBank/DDBJ databases">
        <authorList>
            <person name="Petersen J."/>
            <person name="Sayavedra L."/>
        </authorList>
    </citation>
    <scope>NUCLEOTIDE SEQUENCE [LARGE SCALE GENOMIC DNA]</scope>
    <source>
        <strain evidence="1">B thermophilus SOXS</strain>
    </source>
</reference>
<sequence>MFKTTSKAFITSLLLSSCTYYTNPPAPLHEITNTDNGITIVNTQFNEKPKIYSSDGITTHTTNYKAWTDIVINKVRNILPKTTQVKVLKIGIRSIVCSGSFVADCIIITEIEIGSGYKNLITTERRHGHYIGGGNSALTKAIDESAQQIATNQAVLKYLFNK</sequence>
<name>A0A1J5U538_9GAMM</name>
<dbReference type="EMBL" id="CAESAQ020000076">
    <property type="protein sequence ID" value="CAB5502985.1"/>
    <property type="molecule type" value="Genomic_DNA"/>
</dbReference>
<organism evidence="2 3">
    <name type="scientific">Bathymodiolus thermophilus thioautotrophic gill symbiont</name>
    <dbReference type="NCBI Taxonomy" id="2360"/>
    <lineage>
        <taxon>Bacteria</taxon>
        <taxon>Pseudomonadati</taxon>
        <taxon>Pseudomonadota</taxon>
        <taxon>Gammaproteobacteria</taxon>
        <taxon>sulfur-oxidizing symbionts</taxon>
    </lineage>
</organism>
<protein>
    <recommendedName>
        <fullName evidence="5">Lipoprotein</fullName>
    </recommendedName>
</protein>
<evidence type="ECO:0000313" key="1">
    <source>
        <dbReference type="EMBL" id="CAB5502985.1"/>
    </source>
</evidence>
<dbReference type="PROSITE" id="PS51257">
    <property type="entry name" value="PROKAR_LIPOPROTEIN"/>
    <property type="match status" value="1"/>
</dbReference>